<evidence type="ECO:0000256" key="1">
    <source>
        <dbReference type="SAM" id="Phobius"/>
    </source>
</evidence>
<organism evidence="3 4">
    <name type="scientific">Peribacillus deserti</name>
    <dbReference type="NCBI Taxonomy" id="673318"/>
    <lineage>
        <taxon>Bacteria</taxon>
        <taxon>Bacillati</taxon>
        <taxon>Bacillota</taxon>
        <taxon>Bacilli</taxon>
        <taxon>Bacillales</taxon>
        <taxon>Bacillaceae</taxon>
        <taxon>Peribacillus</taxon>
    </lineage>
</organism>
<evidence type="ECO:0000313" key="4">
    <source>
        <dbReference type="Proteomes" id="UP000234748"/>
    </source>
</evidence>
<comment type="caution">
    <text evidence="3">The sequence shown here is derived from an EMBL/GenBank/DDBJ whole genome shotgun (WGS) entry which is preliminary data.</text>
</comment>
<dbReference type="OrthoDB" id="2679564at2"/>
<feature type="domain" description="LysM" evidence="2">
    <location>
        <begin position="36"/>
        <end position="86"/>
    </location>
</feature>
<dbReference type="RefSeq" id="WP_101645213.1">
    <property type="nucleotide sequence ID" value="NZ_PGUY01000065.1"/>
</dbReference>
<accession>A0A2N5M194</accession>
<protein>
    <submittedName>
        <fullName evidence="3">Cell division suppressor protein YneA</fullName>
    </submittedName>
</protein>
<dbReference type="InterPro" id="IPR018392">
    <property type="entry name" value="LysM"/>
</dbReference>
<sequence length="100" mass="11341">MKNLWKNHTYTISFLAIIFVFSLVFLQKSEETYKSSTVTVAEGDTLWTIAERYETNDLPMEKMISWIEENNNISNGVIRAGDEIMIPFTLDAGSGNLASQ</sequence>
<reference evidence="3 4" key="1">
    <citation type="submission" date="2017-11" db="EMBL/GenBank/DDBJ databases">
        <title>Comparitive Functional Genomics of Dry Heat Resistant strains isolated from the Viking Spacecraft.</title>
        <authorList>
            <person name="Seuylemezian A."/>
            <person name="Cooper K."/>
            <person name="Vaishampayan P."/>
        </authorList>
    </citation>
    <scope>NUCLEOTIDE SEQUENCE [LARGE SCALE GENOMIC DNA]</scope>
    <source>
        <strain evidence="3 4">V1-29</strain>
    </source>
</reference>
<dbReference type="InterPro" id="IPR036779">
    <property type="entry name" value="LysM_dom_sf"/>
</dbReference>
<proteinExistence type="predicted"/>
<dbReference type="EMBL" id="PGUY01000065">
    <property type="protein sequence ID" value="PLT28138.1"/>
    <property type="molecule type" value="Genomic_DNA"/>
</dbReference>
<dbReference type="CDD" id="cd00118">
    <property type="entry name" value="LysM"/>
    <property type="match status" value="1"/>
</dbReference>
<dbReference type="Pfam" id="PF01476">
    <property type="entry name" value="LysM"/>
    <property type="match status" value="1"/>
</dbReference>
<dbReference type="PROSITE" id="PS51782">
    <property type="entry name" value="LYSM"/>
    <property type="match status" value="1"/>
</dbReference>
<name>A0A2N5M194_9BACI</name>
<dbReference type="SMART" id="SM00257">
    <property type="entry name" value="LysM"/>
    <property type="match status" value="1"/>
</dbReference>
<dbReference type="GO" id="GO:0051301">
    <property type="term" value="P:cell division"/>
    <property type="evidence" value="ECO:0007669"/>
    <property type="project" value="UniProtKB-KW"/>
</dbReference>
<keyword evidence="3" id="KW-0131">Cell cycle</keyword>
<dbReference type="Proteomes" id="UP000234748">
    <property type="component" value="Unassembled WGS sequence"/>
</dbReference>
<dbReference type="SUPFAM" id="SSF54106">
    <property type="entry name" value="LysM domain"/>
    <property type="match status" value="1"/>
</dbReference>
<evidence type="ECO:0000313" key="3">
    <source>
        <dbReference type="EMBL" id="PLT28138.1"/>
    </source>
</evidence>
<keyword evidence="4" id="KW-1185">Reference proteome</keyword>
<dbReference type="Gene3D" id="3.10.350.10">
    <property type="entry name" value="LysM domain"/>
    <property type="match status" value="1"/>
</dbReference>
<feature type="transmembrane region" description="Helical" evidence="1">
    <location>
        <begin position="7"/>
        <end position="26"/>
    </location>
</feature>
<keyword evidence="1" id="KW-0472">Membrane</keyword>
<keyword evidence="3" id="KW-0132">Cell division</keyword>
<keyword evidence="1" id="KW-1133">Transmembrane helix</keyword>
<evidence type="ECO:0000259" key="2">
    <source>
        <dbReference type="PROSITE" id="PS51782"/>
    </source>
</evidence>
<keyword evidence="1" id="KW-0812">Transmembrane</keyword>
<dbReference type="AlphaFoldDB" id="A0A2N5M194"/>
<gene>
    <name evidence="3" type="ORF">CUU66_20275</name>
</gene>